<sequence>MSSQSRIIPALGRPFDLGMLYDRRSEKLILGKTLWSPDHLIQAVNTITKPCTNSEVLAEDTIDDKTSALNIEASIKMSFLGGLVNVQGAAKYLDDRKTSSNHCRVVLKYEVTTELKQLTMEHLGRGKVQYPEVFDQDIATDVVVGILYGAKAFFIFDQEVSKDESLKEVHGNMEVLVKSLPGISTDGRDSVDITEDQKKKTEKMHCKMYGDFRTEGSPTTYEEAVRVYKQLPSLIGDKGENAVAVQVYLRPLSEIDTKGQRMVREINANYISKTCDIQEHIQFIGSKCSDLMREDVCSSFPRIKKQLSSFKSNISRYKIFFQKKLLPLLPTIRGGGAEESALGDIFKEKERSPFAQPRIDAWIVEKEKEMKRLQGIIGFLGDTPFVSPEDVENKAFDPNNEHVVCCTFKIGKEDDPQILSMDAYLTGKVLPELERKASSGTDAKNANKRIRQTLKQFSELKSANEDHKEVKFLATEECLSDNFNGNPGAFIYLYEEGELENDDFKLSPKPENLEAESARDDSIELWWNDPHWSENKIEKYKVQCKKDEANSDWITQYTPCGKQAKKTAIISGLQPATSYLVRVCAVRQIVVSQYSNTLPATTKPTSPPGKPTFAAATTDTITIAFTKPKSIGQGVNIEKYKIEWIFNSQQMEQFLHYTEDASLNCTIKGLQAGVPYNFSVTAICGSEGDSNPSDPSDPLQTMVPPTKFDTTRILARCSLVQPPEDGKPTVYTLPLTLKYQDGRSQLRKFVIDLREKGVQLQGKFNIVPEKVIMVVGSTGSGKTTTVNAMINHLLGVQWKDNFRLKMIHELSGNQGAGTIGNQAHSQTQFVSCYTLPYMEGFKIPYNLTIVDTPGFGDTRGIEHDKLITEQIRRFFHTTGSGGIDHVDAICFMAQAGNPRLTPTQQYVFDRILAMFGKDIKKNVLVLFTFADGDKPQALSAMLAAGILEDEKSNFFKFNNSALFVANSGEEDEENFGRMFWRMGIKSFEKFFNELAKMEPKSLVLTKQVLDERAQLEVRLSGLREKIDLGVHKLSELQQLTRVCNQHAADINANKNFKFTVQQAKRVQVKLDTGTYTTNCLVCNYTCHYPCSIPRNENKNGCAAMSNGSCKECPNNCRWSEHVNDAYRYDTQYETVEKEYDEIKERFNIAVEGQSQVEAVIKQVEEDFNNTNRIVLHFVAEMQRGLKKLSEIALKKDPLQQVDYLHLLIESEKSQARPGWQDRVKSLQKTLDAAVEINRLAEPGFDPWEEYRENEETRQFFQNQSESRLNQAWKKTKEVAMTVKRGLVRYASKKDKELSGQ</sequence>
<dbReference type="CDD" id="cd00882">
    <property type="entry name" value="Ras_like_GTPase"/>
    <property type="match status" value="1"/>
</dbReference>
<gene>
    <name evidence="4" type="ORF">PEVE_00025017</name>
</gene>
<protein>
    <recommendedName>
        <fullName evidence="3">Fibronectin type-III domain-containing protein</fullName>
    </recommendedName>
</protein>
<dbReference type="Pfam" id="PF18078">
    <property type="entry name" value="Thioredoxin_11"/>
    <property type="match status" value="1"/>
</dbReference>
<dbReference type="Gene3D" id="3.40.50.300">
    <property type="entry name" value="P-loop containing nucleotide triphosphate hydrolases"/>
    <property type="match status" value="1"/>
</dbReference>
<dbReference type="Pfam" id="PF24674">
    <property type="entry name" value="MACPF_SNTX"/>
    <property type="match status" value="1"/>
</dbReference>
<name>A0ABN8STF1_9CNID</name>
<dbReference type="Proteomes" id="UP001159427">
    <property type="component" value="Unassembled WGS sequence"/>
</dbReference>
<comment type="caution">
    <text evidence="4">The sequence shown here is derived from an EMBL/GenBank/DDBJ whole genome shotgun (WGS) entry which is preliminary data.</text>
</comment>
<proteinExistence type="inferred from homology"/>
<dbReference type="EMBL" id="CALNXI010003356">
    <property type="protein sequence ID" value="CAH3193018.1"/>
    <property type="molecule type" value="Genomic_DNA"/>
</dbReference>
<keyword evidence="2" id="KW-0547">Nucleotide-binding</keyword>
<evidence type="ECO:0000256" key="1">
    <source>
        <dbReference type="ARBA" id="ARBA00008535"/>
    </source>
</evidence>
<evidence type="ECO:0000313" key="5">
    <source>
        <dbReference type="Proteomes" id="UP001159427"/>
    </source>
</evidence>
<dbReference type="SUPFAM" id="SSF49265">
    <property type="entry name" value="Fibronectin type III"/>
    <property type="match status" value="1"/>
</dbReference>
<dbReference type="Gene3D" id="2.60.40.10">
    <property type="entry name" value="Immunoglobulins"/>
    <property type="match status" value="2"/>
</dbReference>
<dbReference type="Pfam" id="PF00041">
    <property type="entry name" value="fn3"/>
    <property type="match status" value="2"/>
</dbReference>
<dbReference type="InterPro" id="IPR003961">
    <property type="entry name" value="FN3_dom"/>
</dbReference>
<evidence type="ECO:0000256" key="2">
    <source>
        <dbReference type="ARBA" id="ARBA00022741"/>
    </source>
</evidence>
<evidence type="ECO:0000313" key="4">
    <source>
        <dbReference type="EMBL" id="CAH3193018.1"/>
    </source>
</evidence>
<dbReference type="Pfam" id="PF04548">
    <property type="entry name" value="AIG1"/>
    <property type="match status" value="1"/>
</dbReference>
<feature type="domain" description="Fibronectin type-III" evidence="3">
    <location>
        <begin position="509"/>
        <end position="605"/>
    </location>
</feature>
<dbReference type="InterPro" id="IPR040581">
    <property type="entry name" value="Thioredoxin_11"/>
</dbReference>
<dbReference type="SMART" id="SM00060">
    <property type="entry name" value="FN3"/>
    <property type="match status" value="2"/>
</dbReference>
<accession>A0ABN8STF1</accession>
<dbReference type="PROSITE" id="PS50853">
    <property type="entry name" value="FN3"/>
    <property type="match status" value="2"/>
</dbReference>
<dbReference type="CDD" id="cd00063">
    <property type="entry name" value="FN3"/>
    <property type="match status" value="2"/>
</dbReference>
<dbReference type="SUPFAM" id="SSF52540">
    <property type="entry name" value="P-loop containing nucleoside triphosphate hydrolases"/>
    <property type="match status" value="1"/>
</dbReference>
<dbReference type="InterPro" id="IPR027417">
    <property type="entry name" value="P-loop_NTPase"/>
</dbReference>
<dbReference type="InterPro" id="IPR036116">
    <property type="entry name" value="FN3_sf"/>
</dbReference>
<dbReference type="InterPro" id="IPR048997">
    <property type="entry name" value="Stonustoxin-like_helical"/>
</dbReference>
<organism evidence="4 5">
    <name type="scientific">Porites evermanni</name>
    <dbReference type="NCBI Taxonomy" id="104178"/>
    <lineage>
        <taxon>Eukaryota</taxon>
        <taxon>Metazoa</taxon>
        <taxon>Cnidaria</taxon>
        <taxon>Anthozoa</taxon>
        <taxon>Hexacorallia</taxon>
        <taxon>Scleractinia</taxon>
        <taxon>Fungiina</taxon>
        <taxon>Poritidae</taxon>
        <taxon>Porites</taxon>
    </lineage>
</organism>
<feature type="domain" description="Fibronectin type-III" evidence="3">
    <location>
        <begin position="607"/>
        <end position="704"/>
    </location>
</feature>
<dbReference type="PANTHER" id="PTHR31594">
    <property type="entry name" value="AIG1-TYPE G DOMAIN-CONTAINING PROTEIN"/>
    <property type="match status" value="1"/>
</dbReference>
<dbReference type="Pfam" id="PF21109">
    <property type="entry name" value="Stonustoxin_helical"/>
    <property type="match status" value="1"/>
</dbReference>
<dbReference type="InterPro" id="IPR006703">
    <property type="entry name" value="G_AIG1"/>
</dbReference>
<dbReference type="InterPro" id="IPR052090">
    <property type="entry name" value="Cytolytic_pore-forming_toxin"/>
</dbReference>
<dbReference type="InterPro" id="IPR013783">
    <property type="entry name" value="Ig-like_fold"/>
</dbReference>
<comment type="similarity">
    <text evidence="1">Belongs to the TRAFAC class TrmE-Era-EngA-EngB-Septin-like GTPase superfamily. AIG1/Toc34/Toc159-like paraseptin GTPase family. IAN subfamily.</text>
</comment>
<keyword evidence="5" id="KW-1185">Reference proteome</keyword>
<reference evidence="4 5" key="1">
    <citation type="submission" date="2022-05" db="EMBL/GenBank/DDBJ databases">
        <authorList>
            <consortium name="Genoscope - CEA"/>
            <person name="William W."/>
        </authorList>
    </citation>
    <scope>NUCLEOTIDE SEQUENCE [LARGE SCALE GENOMIC DNA]</scope>
</reference>
<evidence type="ECO:0000259" key="3">
    <source>
        <dbReference type="PROSITE" id="PS50853"/>
    </source>
</evidence>
<dbReference type="PANTHER" id="PTHR31594:SF16">
    <property type="entry name" value="SI:CH211-281L24.3"/>
    <property type="match status" value="1"/>
</dbReference>
<dbReference type="InterPro" id="IPR056072">
    <property type="entry name" value="SNTX_MACPF/CDC-like_dom"/>
</dbReference>